<dbReference type="EMBL" id="WJNH01000006">
    <property type="protein sequence ID" value="MRG86725.1"/>
    <property type="molecule type" value="Genomic_DNA"/>
</dbReference>
<organism evidence="1 2">
    <name type="scientific">Salinibacillus xinjiangensis</name>
    <dbReference type="NCBI Taxonomy" id="1229268"/>
    <lineage>
        <taxon>Bacteria</taxon>
        <taxon>Bacillati</taxon>
        <taxon>Bacillota</taxon>
        <taxon>Bacilli</taxon>
        <taxon>Bacillales</taxon>
        <taxon>Bacillaceae</taxon>
        <taxon>Salinibacillus</taxon>
    </lineage>
</organism>
<dbReference type="RefSeq" id="WP_153728637.1">
    <property type="nucleotide sequence ID" value="NZ_WJNH01000006.1"/>
</dbReference>
<comment type="caution">
    <text evidence="1">The sequence shown here is derived from an EMBL/GenBank/DDBJ whole genome shotgun (WGS) entry which is preliminary data.</text>
</comment>
<accession>A0A6G1X740</accession>
<dbReference type="OrthoDB" id="2626990at2"/>
<sequence length="148" mass="17426">MNRELNNVWNIEGTCNLAPPIIETWGKKVKKVENNKVSDTEIVTRPIIRSDKKHDIRIPVNEEEKRWVRLMAVEYGMSMTQFTTSLVKKSLSNHHQFVNYPYYDSNNIIHVKLDNETYKELVKVMSLLNCSIRKATYIVFKHMLTLQT</sequence>
<dbReference type="AlphaFoldDB" id="A0A6G1X740"/>
<proteinExistence type="predicted"/>
<protein>
    <submittedName>
        <fullName evidence="1">Uncharacterized protein</fullName>
    </submittedName>
</protein>
<dbReference type="Proteomes" id="UP000480185">
    <property type="component" value="Unassembled WGS sequence"/>
</dbReference>
<gene>
    <name evidence="1" type="ORF">GH754_10425</name>
</gene>
<reference evidence="1 2" key="1">
    <citation type="submission" date="2019-11" db="EMBL/GenBank/DDBJ databases">
        <authorList>
            <person name="Li J."/>
        </authorList>
    </citation>
    <scope>NUCLEOTIDE SEQUENCE [LARGE SCALE GENOMIC DNA]</scope>
    <source>
        <strain evidence="1 2">J4</strain>
    </source>
</reference>
<evidence type="ECO:0000313" key="1">
    <source>
        <dbReference type="EMBL" id="MRG86725.1"/>
    </source>
</evidence>
<keyword evidence="2" id="KW-1185">Reference proteome</keyword>
<evidence type="ECO:0000313" key="2">
    <source>
        <dbReference type="Proteomes" id="UP000480185"/>
    </source>
</evidence>
<name>A0A6G1X740_9BACI</name>